<evidence type="ECO:0000313" key="11">
    <source>
        <dbReference type="EMBL" id="ODV87772.1"/>
    </source>
</evidence>
<dbReference type="GO" id="GO:0012505">
    <property type="term" value="C:endomembrane system"/>
    <property type="evidence" value="ECO:0007669"/>
    <property type="project" value="UniProtKB-SubCell"/>
</dbReference>
<evidence type="ECO:0000256" key="5">
    <source>
        <dbReference type="ARBA" id="ARBA00022692"/>
    </source>
</evidence>
<comment type="similarity">
    <text evidence="2">Belongs to the SEC6 family.</text>
</comment>
<dbReference type="PANTHER" id="PTHR21292:SF1">
    <property type="entry name" value="EXOCYST COMPLEX COMPONENT 3"/>
    <property type="match status" value="1"/>
</dbReference>
<feature type="coiled-coil region" evidence="8">
    <location>
        <begin position="60"/>
        <end position="87"/>
    </location>
</feature>
<keyword evidence="5 9" id="KW-0812">Transmembrane</keyword>
<evidence type="ECO:0000256" key="1">
    <source>
        <dbReference type="ARBA" id="ARBA00004127"/>
    </source>
</evidence>
<keyword evidence="3" id="KW-0813">Transport</keyword>
<evidence type="ECO:0000256" key="4">
    <source>
        <dbReference type="ARBA" id="ARBA00022483"/>
    </source>
</evidence>
<name>A0A1E4T7Q9_9ASCO</name>
<feature type="domain" description="DUF202" evidence="10">
    <location>
        <begin position="790"/>
        <end position="851"/>
    </location>
</feature>
<dbReference type="Pfam" id="PF06046">
    <property type="entry name" value="Sec6"/>
    <property type="match status" value="1"/>
</dbReference>
<evidence type="ECO:0000256" key="7">
    <source>
        <dbReference type="ARBA" id="ARBA00023136"/>
    </source>
</evidence>
<sequence length="888" mass="103698">MPPSLSILSRVSALLKDEEDLAKITTLQDNINKERASITSQLNLESENRIDKLTSIFESLQNSGKNLKRLKDNLKKVEELKDDSMTNIDRYWLFDKSSVVYSNFGEVENTYYKFLNLPQQFETLNRLLDNTLPSNEDDFDVTENYNDILRIHYELNELRDFKDKLFVMASNTREDLKQIVSKSFSQLDNLVHKFDNFIKLIIDNFVSIVGAQNFGLIIRIIKIIEAEEREDFKLRMVTYLIQDNKKNFKNTDQDKVQESQIKLKNFVQRTQPRDYKQKFTAYFQESIESTFEMILQDQGLDQILNILDENYYEILNAYQVSVPKCFPKNWNFFRRLLEWYQLALRDVILKILNNPDLPNITVVQVLTFDYNNRTALKEKYKLNKAELESLSLLSTEEKQRLLNEHLQFNQSKTKEWVNNATQNAMKLFVLKSKEPPDSTFEKLGIETAQTMIEILRSNINSLLDVGDSPLMIEYLQFFVNDILKKFYIEWTKILKNEVIKWNSEATLSSSPEENNDSTENIGFLPRYVTILANDCVKLINGLEGQFRGIQEMLHVKFHQELEDILSEGSQYIIDTGTECLASLNEFIIAEYQGFLIDIFTKSWYKNGDMIGNSLEVIGSYIIPLKEFLDPELFESLFELVYDTFLLRYLESLNNRNKIDLKKFEECVERDGYLINEQFTSYYSDDTNMNNQIVEDHLYILEILIMIVGFENENDYTQSWNSLLETFNDLPTNFLKLILENKKVKDSKIKFIVDECANNSKNFQLSNPNLTPTFIYSPGKRIALPTRVEPKVFFANERTFLSWLNFTVILGSLAIGLLNFGDKVGRISASLFTLIAMGTMIYALITYHWRASAIRRRGSGPYDDRFGPTMLCFFLLIAVIVNFTLRIKA</sequence>
<proteinExistence type="inferred from homology"/>
<keyword evidence="6 9" id="KW-1133">Transmembrane helix</keyword>
<dbReference type="Gene3D" id="1.10.357.70">
    <property type="entry name" value="Exocyst complex component Sec6, C-terminal domain"/>
    <property type="match status" value="1"/>
</dbReference>
<dbReference type="OrthoDB" id="190098at2759"/>
<keyword evidence="7 9" id="KW-0472">Membrane</keyword>
<dbReference type="AlphaFoldDB" id="A0A1E4T7Q9"/>
<evidence type="ECO:0000313" key="12">
    <source>
        <dbReference type="Proteomes" id="UP000094801"/>
    </source>
</evidence>
<dbReference type="GO" id="GO:0000145">
    <property type="term" value="C:exocyst"/>
    <property type="evidence" value="ECO:0007669"/>
    <property type="project" value="InterPro"/>
</dbReference>
<dbReference type="InterPro" id="IPR003807">
    <property type="entry name" value="DUF202"/>
</dbReference>
<evidence type="ECO:0000256" key="8">
    <source>
        <dbReference type="SAM" id="Coils"/>
    </source>
</evidence>
<evidence type="ECO:0000256" key="3">
    <source>
        <dbReference type="ARBA" id="ARBA00022448"/>
    </source>
</evidence>
<organism evidence="11 12">
    <name type="scientific">[Candida] arabinofermentans NRRL YB-2248</name>
    <dbReference type="NCBI Taxonomy" id="983967"/>
    <lineage>
        <taxon>Eukaryota</taxon>
        <taxon>Fungi</taxon>
        <taxon>Dikarya</taxon>
        <taxon>Ascomycota</taxon>
        <taxon>Saccharomycotina</taxon>
        <taxon>Pichiomycetes</taxon>
        <taxon>Pichiales</taxon>
        <taxon>Pichiaceae</taxon>
        <taxon>Ogataea</taxon>
        <taxon>Ogataea/Candida clade</taxon>
    </lineage>
</organism>
<accession>A0A1E4T7Q9</accession>
<evidence type="ECO:0000256" key="9">
    <source>
        <dbReference type="SAM" id="Phobius"/>
    </source>
</evidence>
<keyword evidence="8" id="KW-0175">Coiled coil</keyword>
<keyword evidence="12" id="KW-1185">Reference proteome</keyword>
<dbReference type="GO" id="GO:0051601">
    <property type="term" value="P:exocyst localization"/>
    <property type="evidence" value="ECO:0007669"/>
    <property type="project" value="TreeGrafter"/>
</dbReference>
<dbReference type="GO" id="GO:0000149">
    <property type="term" value="F:SNARE binding"/>
    <property type="evidence" value="ECO:0007669"/>
    <property type="project" value="TreeGrafter"/>
</dbReference>
<dbReference type="GO" id="GO:0006887">
    <property type="term" value="P:exocytosis"/>
    <property type="evidence" value="ECO:0007669"/>
    <property type="project" value="UniProtKB-KW"/>
</dbReference>
<evidence type="ECO:0000259" key="10">
    <source>
        <dbReference type="Pfam" id="PF02656"/>
    </source>
</evidence>
<feature type="transmembrane region" description="Helical" evidence="9">
    <location>
        <begin position="826"/>
        <end position="844"/>
    </location>
</feature>
<dbReference type="STRING" id="983967.A0A1E4T7Q9"/>
<evidence type="ECO:0000256" key="6">
    <source>
        <dbReference type="ARBA" id="ARBA00022989"/>
    </source>
</evidence>
<protein>
    <recommendedName>
        <fullName evidence="10">DUF202 domain-containing protein</fullName>
    </recommendedName>
</protein>
<dbReference type="EMBL" id="KV453847">
    <property type="protein sequence ID" value="ODV87772.1"/>
    <property type="molecule type" value="Genomic_DNA"/>
</dbReference>
<feature type="transmembrane region" description="Helical" evidence="9">
    <location>
        <begin position="864"/>
        <end position="884"/>
    </location>
</feature>
<comment type="subcellular location">
    <subcellularLocation>
        <location evidence="1">Endomembrane system</location>
        <topology evidence="1">Multi-pass membrane protein</topology>
    </subcellularLocation>
</comment>
<gene>
    <name evidence="11" type="ORF">CANARDRAFT_205205</name>
</gene>
<dbReference type="Proteomes" id="UP000094801">
    <property type="component" value="Unassembled WGS sequence"/>
</dbReference>
<feature type="transmembrane region" description="Helical" evidence="9">
    <location>
        <begin position="799"/>
        <end position="819"/>
    </location>
</feature>
<keyword evidence="4" id="KW-0268">Exocytosis</keyword>
<dbReference type="Pfam" id="PF02656">
    <property type="entry name" value="DUF202"/>
    <property type="match status" value="1"/>
</dbReference>
<dbReference type="PANTHER" id="PTHR21292">
    <property type="entry name" value="EXOCYST COMPLEX COMPONENT SEC6-RELATED"/>
    <property type="match status" value="1"/>
</dbReference>
<evidence type="ECO:0000256" key="2">
    <source>
        <dbReference type="ARBA" id="ARBA00009447"/>
    </source>
</evidence>
<dbReference type="InterPro" id="IPR010326">
    <property type="entry name" value="EXOC3/Sec6"/>
</dbReference>
<dbReference type="InterPro" id="IPR042532">
    <property type="entry name" value="EXOC3/Sec6_C"/>
</dbReference>
<dbReference type="Gene3D" id="1.10.357.50">
    <property type="match status" value="1"/>
</dbReference>
<reference evidence="12" key="1">
    <citation type="submission" date="2016-04" db="EMBL/GenBank/DDBJ databases">
        <title>Comparative genomics of biotechnologically important yeasts.</title>
        <authorList>
            <consortium name="DOE Joint Genome Institute"/>
            <person name="Riley R."/>
            <person name="Haridas S."/>
            <person name="Wolfe K.H."/>
            <person name="Lopes M.R."/>
            <person name="Hittinger C.T."/>
            <person name="Goker M."/>
            <person name="Salamov A."/>
            <person name="Wisecaver J."/>
            <person name="Long T.M."/>
            <person name="Aerts A.L."/>
            <person name="Barry K."/>
            <person name="Choi C."/>
            <person name="Clum A."/>
            <person name="Coughlan A.Y."/>
            <person name="Deshpande S."/>
            <person name="Douglass A.P."/>
            <person name="Hanson S.J."/>
            <person name="Klenk H.-P."/>
            <person name="Labutti K."/>
            <person name="Lapidus A."/>
            <person name="Lindquist E."/>
            <person name="Lipzen A."/>
            <person name="Meier-Kolthoff J.P."/>
            <person name="Ohm R.A."/>
            <person name="Otillar R.P."/>
            <person name="Pangilinan J."/>
            <person name="Peng Y."/>
            <person name="Rokas A."/>
            <person name="Rosa C.A."/>
            <person name="Scheuner C."/>
            <person name="Sibirny A.A."/>
            <person name="Slot J.C."/>
            <person name="Stielow J.B."/>
            <person name="Sun H."/>
            <person name="Kurtzman C.P."/>
            <person name="Blackwell M."/>
            <person name="Grigoriev I.V."/>
            <person name="Jeffries T.W."/>
        </authorList>
    </citation>
    <scope>NUCLEOTIDE SEQUENCE [LARGE SCALE GENOMIC DNA]</scope>
    <source>
        <strain evidence="12">NRRL YB-2248</strain>
    </source>
</reference>